<comment type="caution">
    <text evidence="2">The sequence shown here is derived from an EMBL/GenBank/DDBJ whole genome shotgun (WGS) entry which is preliminary data.</text>
</comment>
<name>A0ABT2QGX3_9EURY</name>
<feature type="compositionally biased region" description="Low complexity" evidence="1">
    <location>
        <begin position="309"/>
        <end position="324"/>
    </location>
</feature>
<gene>
    <name evidence="2" type="ORF">OB955_15755</name>
</gene>
<dbReference type="InterPro" id="IPR017850">
    <property type="entry name" value="Alkaline_phosphatase_core_sf"/>
</dbReference>
<dbReference type="EMBL" id="JAOPKB010000010">
    <property type="protein sequence ID" value="MCU4974183.1"/>
    <property type="molecule type" value="Genomic_DNA"/>
</dbReference>
<feature type="compositionally biased region" description="Basic and acidic residues" evidence="1">
    <location>
        <begin position="293"/>
        <end position="306"/>
    </location>
</feature>
<dbReference type="InterPro" id="IPR002591">
    <property type="entry name" value="Phosphodiest/P_Trfase"/>
</dbReference>
<sequence length="598" mass="64749">MQAVVLGFDGLDAGFVDRFESSLPNITRLRERGVEAPLESTYPPGSASAWPSLYTGTDPSHHGVFGAFRTDSYPDEATPASGVDVRRPAIWDYLSSEGASSVVLNVPLTHPADPINGVVVPGLPAGDVERGYPDGICEELNDEVGEPGDEYTISEAPPEDDDDRLEYTLDLLDQRRQAAVALLEREEWELAVCGVRGTDIVSQGLCRDQGQDDEIERIRTVYEAADRLVGDVLETVDDETTVVLCSSHGTTRKTGYRIDVNEILAEHGYLETTSGSLPPATLSEASEQLREFDVGEADESARRLEEPGVDGSTETGTGTETDVTADGIGDERSLVEMRQRDGDEQRERGRTRNEDRAEGRNERLISNAIGTVADRTGLRSALERLSSLFPVGRSERTVDWHRSRAYCAAGSHMGIRVNLAGREPYGRVTPSEYETVCTAVVDLLSSLETPDGEPAFEFVCRREHLYDGPFVEKAPDVFVLPKAENHIVSASISGRGEVFHPIETDGHALEGVFVGAGPGFDGETPNRLSITDVAPITMAALGRPVPSVMTGIVPEGLTRDPPVRADYPGIAIGSAIDDPTFDDEKLPGRLTGSGLRDW</sequence>
<dbReference type="Pfam" id="PF01663">
    <property type="entry name" value="Phosphodiest"/>
    <property type="match status" value="1"/>
</dbReference>
<reference evidence="2 3" key="1">
    <citation type="submission" date="2022-09" db="EMBL/GenBank/DDBJ databases">
        <title>Enrichment on poylsaccharides allowed isolation of novel metabolic and taxonomic groups of Haloarchaea.</title>
        <authorList>
            <person name="Sorokin D.Y."/>
            <person name="Elcheninov A.G."/>
            <person name="Khizhniak T.V."/>
            <person name="Kolganova T.V."/>
            <person name="Kublanov I.V."/>
        </authorList>
    </citation>
    <scope>NUCLEOTIDE SEQUENCE [LARGE SCALE GENOMIC DNA]</scope>
    <source>
        <strain evidence="2 3">AArc-m2/3/4</strain>
    </source>
</reference>
<evidence type="ECO:0000256" key="1">
    <source>
        <dbReference type="SAM" id="MobiDB-lite"/>
    </source>
</evidence>
<dbReference type="RefSeq" id="WP_338008386.1">
    <property type="nucleotide sequence ID" value="NZ_JAOPKB010000010.1"/>
</dbReference>
<dbReference type="SUPFAM" id="SSF53649">
    <property type="entry name" value="Alkaline phosphatase-like"/>
    <property type="match status" value="1"/>
</dbReference>
<accession>A0ABT2QGX3</accession>
<dbReference type="Proteomes" id="UP001320972">
    <property type="component" value="Unassembled WGS sequence"/>
</dbReference>
<dbReference type="Gene3D" id="3.40.720.10">
    <property type="entry name" value="Alkaline Phosphatase, subunit A"/>
    <property type="match status" value="1"/>
</dbReference>
<organism evidence="2 3">
    <name type="scientific">Natronoglomus mannanivorans</name>
    <dbReference type="NCBI Taxonomy" id="2979990"/>
    <lineage>
        <taxon>Archaea</taxon>
        <taxon>Methanobacteriati</taxon>
        <taxon>Methanobacteriota</taxon>
        <taxon>Stenosarchaea group</taxon>
        <taxon>Halobacteria</taxon>
        <taxon>Halobacteriales</taxon>
        <taxon>Natrialbaceae</taxon>
        <taxon>Natronoglomus</taxon>
    </lineage>
</organism>
<evidence type="ECO:0000313" key="3">
    <source>
        <dbReference type="Proteomes" id="UP001320972"/>
    </source>
</evidence>
<protein>
    <submittedName>
        <fullName evidence="2">Alkaline phosphatase family protein</fullName>
    </submittedName>
</protein>
<evidence type="ECO:0000313" key="2">
    <source>
        <dbReference type="EMBL" id="MCU4974183.1"/>
    </source>
</evidence>
<proteinExistence type="predicted"/>
<keyword evidence="3" id="KW-1185">Reference proteome</keyword>
<feature type="region of interest" description="Disordered" evidence="1">
    <location>
        <begin position="293"/>
        <end position="359"/>
    </location>
</feature>
<feature type="compositionally biased region" description="Basic and acidic residues" evidence="1">
    <location>
        <begin position="329"/>
        <end position="359"/>
    </location>
</feature>